<organism evidence="8 9">
    <name type="scientific">Pristionchus fissidentatus</name>
    <dbReference type="NCBI Taxonomy" id="1538716"/>
    <lineage>
        <taxon>Eukaryota</taxon>
        <taxon>Metazoa</taxon>
        <taxon>Ecdysozoa</taxon>
        <taxon>Nematoda</taxon>
        <taxon>Chromadorea</taxon>
        <taxon>Rhabditida</taxon>
        <taxon>Rhabditina</taxon>
        <taxon>Diplogasteromorpha</taxon>
        <taxon>Diplogasteroidea</taxon>
        <taxon>Neodiplogasteridae</taxon>
        <taxon>Pristionchus</taxon>
    </lineage>
</organism>
<dbReference type="InterPro" id="IPR000719">
    <property type="entry name" value="Prot_kinase_dom"/>
</dbReference>
<keyword evidence="3 6" id="KW-0547">Nucleotide-binding</keyword>
<keyword evidence="2" id="KW-0808">Transferase</keyword>
<dbReference type="InterPro" id="IPR011009">
    <property type="entry name" value="Kinase-like_dom_sf"/>
</dbReference>
<protein>
    <recommendedName>
        <fullName evidence="7">Protein kinase domain-containing protein</fullName>
    </recommendedName>
</protein>
<dbReference type="EMBL" id="BTSY01000002">
    <property type="protein sequence ID" value="GMT15896.1"/>
    <property type="molecule type" value="Genomic_DNA"/>
</dbReference>
<dbReference type="AlphaFoldDB" id="A0AAV5V961"/>
<evidence type="ECO:0000256" key="5">
    <source>
        <dbReference type="ARBA" id="ARBA00022840"/>
    </source>
</evidence>
<accession>A0AAV5V961</accession>
<gene>
    <name evidence="8" type="ORF">PFISCL1PPCAC_7193</name>
</gene>
<evidence type="ECO:0000256" key="6">
    <source>
        <dbReference type="PROSITE-ProRule" id="PRU10141"/>
    </source>
</evidence>
<evidence type="ECO:0000313" key="9">
    <source>
        <dbReference type="Proteomes" id="UP001432322"/>
    </source>
</evidence>
<keyword evidence="9" id="KW-1185">Reference proteome</keyword>
<dbReference type="PROSITE" id="PS00107">
    <property type="entry name" value="PROTEIN_KINASE_ATP"/>
    <property type="match status" value="1"/>
</dbReference>
<evidence type="ECO:0000256" key="4">
    <source>
        <dbReference type="ARBA" id="ARBA00022777"/>
    </source>
</evidence>
<dbReference type="InterPro" id="IPR050117">
    <property type="entry name" value="MAPK"/>
</dbReference>
<dbReference type="InterPro" id="IPR017441">
    <property type="entry name" value="Protein_kinase_ATP_BS"/>
</dbReference>
<evidence type="ECO:0000313" key="8">
    <source>
        <dbReference type="EMBL" id="GMT15896.1"/>
    </source>
</evidence>
<keyword evidence="1" id="KW-0723">Serine/threonine-protein kinase</keyword>
<dbReference type="Gene3D" id="1.10.510.10">
    <property type="entry name" value="Transferase(Phosphotransferase) domain 1"/>
    <property type="match status" value="1"/>
</dbReference>
<dbReference type="PANTHER" id="PTHR24055">
    <property type="entry name" value="MITOGEN-ACTIVATED PROTEIN KINASE"/>
    <property type="match status" value="1"/>
</dbReference>
<feature type="binding site" evidence="6">
    <location>
        <position position="78"/>
    </location>
    <ligand>
        <name>ATP</name>
        <dbReference type="ChEBI" id="CHEBI:30616"/>
    </ligand>
</feature>
<dbReference type="FunFam" id="1.10.510.10:FF:000624">
    <property type="entry name" value="Mitogen-activated protein kinase"/>
    <property type="match status" value="1"/>
</dbReference>
<dbReference type="SMART" id="SM00220">
    <property type="entry name" value="S_TKc"/>
    <property type="match status" value="1"/>
</dbReference>
<comment type="caution">
    <text evidence="8">The sequence shown here is derived from an EMBL/GenBank/DDBJ whole genome shotgun (WGS) entry which is preliminary data.</text>
</comment>
<keyword evidence="5 6" id="KW-0067">ATP-binding</keyword>
<dbReference type="GO" id="GO:0004674">
    <property type="term" value="F:protein serine/threonine kinase activity"/>
    <property type="evidence" value="ECO:0007669"/>
    <property type="project" value="UniProtKB-KW"/>
</dbReference>
<sequence length="405" mass="45921">MTVCLNEAQRDFHPVQVKTGFGKETLEFTFPAGYERNADCPDVYYIGSGAYGYVAHTIGTTAHADNAGNRLSIRVAVKQFRNAMESSFTAQHCYRELKLLQHLNHPSIAKIVDIYTTSTNYADLDNVYLVTEFAGSTLDKFLVIQQEDNITHLDMNTIRFVIHDSLCALKYLKAANVLHRDLKPSNLALSKVASGDIRAVLIDYGLARIKDDVNEMSNYVFTRNYRAPEVIYWKSGRYDSAADMWSVGCILAELITWRPLFTPPTSSDVIDAHLSLCGPVSEQLLAKIADNETVTPLRTKSRLFDRRQDFRTYFASRNKVADLDGEDASVIDFLNRCLQMDPDERLTIDDALEHEFLLGTAAPEDLVDVAPLNDYDDGQRCLADWKRIIWKEIRQFRARDETPLP</sequence>
<dbReference type="GO" id="GO:0005524">
    <property type="term" value="F:ATP binding"/>
    <property type="evidence" value="ECO:0007669"/>
    <property type="project" value="UniProtKB-UniRule"/>
</dbReference>
<dbReference type="Proteomes" id="UP001432322">
    <property type="component" value="Unassembled WGS sequence"/>
</dbReference>
<proteinExistence type="predicted"/>
<reference evidence="8" key="1">
    <citation type="submission" date="2023-10" db="EMBL/GenBank/DDBJ databases">
        <title>Genome assembly of Pristionchus species.</title>
        <authorList>
            <person name="Yoshida K."/>
            <person name="Sommer R.J."/>
        </authorList>
    </citation>
    <scope>NUCLEOTIDE SEQUENCE</scope>
    <source>
        <strain evidence="8">RS5133</strain>
    </source>
</reference>
<evidence type="ECO:0000256" key="1">
    <source>
        <dbReference type="ARBA" id="ARBA00022527"/>
    </source>
</evidence>
<dbReference type="Pfam" id="PF00069">
    <property type="entry name" value="Pkinase"/>
    <property type="match status" value="1"/>
</dbReference>
<name>A0AAV5V961_9BILA</name>
<dbReference type="SUPFAM" id="SSF56112">
    <property type="entry name" value="Protein kinase-like (PK-like)"/>
    <property type="match status" value="1"/>
</dbReference>
<dbReference type="PROSITE" id="PS50011">
    <property type="entry name" value="PROTEIN_KINASE_DOM"/>
    <property type="match status" value="1"/>
</dbReference>
<keyword evidence="4" id="KW-0418">Kinase</keyword>
<evidence type="ECO:0000256" key="3">
    <source>
        <dbReference type="ARBA" id="ARBA00022741"/>
    </source>
</evidence>
<dbReference type="Gene3D" id="3.30.200.20">
    <property type="entry name" value="Phosphorylase Kinase, domain 1"/>
    <property type="match status" value="1"/>
</dbReference>
<evidence type="ECO:0000256" key="2">
    <source>
        <dbReference type="ARBA" id="ARBA00022679"/>
    </source>
</evidence>
<feature type="domain" description="Protein kinase" evidence="7">
    <location>
        <begin position="40"/>
        <end position="357"/>
    </location>
</feature>
<evidence type="ECO:0000259" key="7">
    <source>
        <dbReference type="PROSITE" id="PS50011"/>
    </source>
</evidence>